<evidence type="ECO:0000259" key="1">
    <source>
        <dbReference type="Pfam" id="PF17116"/>
    </source>
</evidence>
<keyword evidence="3" id="KW-1185">Reference proteome</keyword>
<dbReference type="KEGG" id="anf:AQPE_3271"/>
<proteinExistence type="predicted"/>
<name>A0A5K7SCB5_9BACT</name>
<dbReference type="EMBL" id="AP018694">
    <property type="protein sequence ID" value="BBE19097.1"/>
    <property type="molecule type" value="Genomic_DNA"/>
</dbReference>
<evidence type="ECO:0000313" key="3">
    <source>
        <dbReference type="Proteomes" id="UP001193389"/>
    </source>
</evidence>
<gene>
    <name evidence="2" type="ORF">AQPE_3271</name>
</gene>
<protein>
    <recommendedName>
        <fullName evidence="1">Type 9 secretion system plug protein N-terminal domain-containing protein</fullName>
    </recommendedName>
</protein>
<reference evidence="2" key="1">
    <citation type="journal article" date="2020" name="Int. J. Syst. Evol. Microbiol.">
        <title>Aquipluma nitroreducens gen. nov. sp. nov., a novel facultatively anaerobic bacterium isolated from a freshwater lake.</title>
        <authorList>
            <person name="Watanabe M."/>
            <person name="Kojima H."/>
            <person name="Fukui M."/>
        </authorList>
    </citation>
    <scope>NUCLEOTIDE SEQUENCE</scope>
    <source>
        <strain evidence="2">MeG22</strain>
    </source>
</reference>
<dbReference type="Gene3D" id="2.60.40.10">
    <property type="entry name" value="Immunoglobulins"/>
    <property type="match status" value="1"/>
</dbReference>
<feature type="domain" description="Type 9 secretion system plug protein N-terminal" evidence="1">
    <location>
        <begin position="40"/>
        <end position="165"/>
    </location>
</feature>
<dbReference type="RefSeq" id="WP_318347370.1">
    <property type="nucleotide sequence ID" value="NZ_AP018694.1"/>
</dbReference>
<dbReference type="Pfam" id="PF17116">
    <property type="entry name" value="T9SS_plug_1st"/>
    <property type="match status" value="1"/>
</dbReference>
<dbReference type="AlphaFoldDB" id="A0A5K7SCB5"/>
<evidence type="ECO:0000313" key="2">
    <source>
        <dbReference type="EMBL" id="BBE19097.1"/>
    </source>
</evidence>
<accession>A0A5K7SCB5</accession>
<dbReference type="InterPro" id="IPR031345">
    <property type="entry name" value="T9SS_Plug_N"/>
</dbReference>
<organism evidence="2 3">
    <name type="scientific">Aquipluma nitroreducens</name>
    <dbReference type="NCBI Taxonomy" id="2010828"/>
    <lineage>
        <taxon>Bacteria</taxon>
        <taxon>Pseudomonadati</taxon>
        <taxon>Bacteroidota</taxon>
        <taxon>Bacteroidia</taxon>
        <taxon>Marinilabiliales</taxon>
        <taxon>Prolixibacteraceae</taxon>
        <taxon>Aquipluma</taxon>
    </lineage>
</organism>
<dbReference type="InterPro" id="IPR013783">
    <property type="entry name" value="Ig-like_fold"/>
</dbReference>
<sequence length="429" mass="50429">MNFMRLLLFSILNLVLVLNSRALEKVDEFYYQNAVFREEIKSVQMYREGSELSNPVIELGSDVKLLFKFDDLAEDVKNYSYTVIHCDANWNESYIQQNEYLSGFPDNQITDYAMSFNTTIKFVNYQLSIPNEDCNPKYSGNYALIVFENNNRKNLVLTQRFYIVEPKVRIEGLVKKATFDVYNGENQEVDFKVVNQQLKLLNPREDIKVVLMQNRRWDNAILNLKPNYIRDNVLDYDYDKENVFPGGNEFRYFDIRTKRRNGENVESVKFIQPYFHVTLLPDEIRNNSKFLPYKEMNGNFVIQSQDRVTDTDTECDYMFVHFYLAMPSQLVGGSVNVFGALTGWNANKSNEMKWNYEAAGYELTLLLKQGYYNYQYVYVPEGAKKADSVNLEGTFFITENEYEIFAYYRDQSSRYDRLVGFVTLNSSVK</sequence>
<dbReference type="Proteomes" id="UP001193389">
    <property type="component" value="Chromosome"/>
</dbReference>